<comment type="caution">
    <text evidence="3">The sequence shown here is derived from an EMBL/GenBank/DDBJ whole genome shotgun (WGS) entry which is preliminary data.</text>
</comment>
<dbReference type="RefSeq" id="WP_158367361.1">
    <property type="nucleotide sequence ID" value="NZ_JAOQJU010000001.1"/>
</dbReference>
<dbReference type="EMBL" id="JAOQJU010000001">
    <property type="protein sequence ID" value="MCU6685181.1"/>
    <property type="molecule type" value="Genomic_DNA"/>
</dbReference>
<dbReference type="InterPro" id="IPR000253">
    <property type="entry name" value="FHA_dom"/>
</dbReference>
<protein>
    <submittedName>
        <fullName evidence="3">FHA domain-containing protein</fullName>
    </submittedName>
</protein>
<keyword evidence="4" id="KW-1185">Reference proteome</keyword>
<dbReference type="Gene3D" id="2.60.200.20">
    <property type="match status" value="1"/>
</dbReference>
<feature type="region of interest" description="Disordered" evidence="1">
    <location>
        <begin position="35"/>
        <end position="102"/>
    </location>
</feature>
<feature type="compositionally biased region" description="Basic and acidic residues" evidence="1">
    <location>
        <begin position="58"/>
        <end position="70"/>
    </location>
</feature>
<evidence type="ECO:0000313" key="3">
    <source>
        <dbReference type="EMBL" id="MCU6685181.1"/>
    </source>
</evidence>
<proteinExistence type="predicted"/>
<accession>A0ABT2RIG1</accession>
<dbReference type="PROSITE" id="PS50006">
    <property type="entry name" value="FHA_DOMAIN"/>
    <property type="match status" value="1"/>
</dbReference>
<dbReference type="InterPro" id="IPR008984">
    <property type="entry name" value="SMAD_FHA_dom_sf"/>
</dbReference>
<dbReference type="SUPFAM" id="SSF49879">
    <property type="entry name" value="SMAD/FHA domain"/>
    <property type="match status" value="1"/>
</dbReference>
<evidence type="ECO:0000256" key="1">
    <source>
        <dbReference type="SAM" id="MobiDB-lite"/>
    </source>
</evidence>
<gene>
    <name evidence="3" type="ORF">OCV99_01195</name>
</gene>
<feature type="domain" description="FHA" evidence="2">
    <location>
        <begin position="135"/>
        <end position="188"/>
    </location>
</feature>
<name>A0ABT2RIG1_9FIRM</name>
<evidence type="ECO:0000313" key="4">
    <source>
        <dbReference type="Proteomes" id="UP001652431"/>
    </source>
</evidence>
<dbReference type="Proteomes" id="UP001652431">
    <property type="component" value="Unassembled WGS sequence"/>
</dbReference>
<dbReference type="Pfam" id="PF00498">
    <property type="entry name" value="FHA"/>
    <property type="match status" value="1"/>
</dbReference>
<dbReference type="CDD" id="cd00060">
    <property type="entry name" value="FHA"/>
    <property type="match status" value="1"/>
</dbReference>
<evidence type="ECO:0000259" key="2">
    <source>
        <dbReference type="PROSITE" id="PS50006"/>
    </source>
</evidence>
<sequence length="221" mass="24957">MEFKQCSKGHFYDPAISSTCPECAEEERLLRQQEEYVYSGNPADYDETQPASGEGYEDLSHRRGVSDDNRTLPLENGDGLKTEDFVPHNGVEIDTGKTLPPDTDDIPGFTPVVGWLVCVDGPSKGTDYRIRTGYNYIGREENMDIYIKGDIKISREKHAMVVYDDEERVFFFGPVDGKSVVRVNGKLVTIPVEVHSYDIIKIGTTKLMFVPLCGERFNWDV</sequence>
<organism evidence="3 4">
    <name type="scientific">Dorea acetigenes</name>
    <dbReference type="NCBI Taxonomy" id="2981787"/>
    <lineage>
        <taxon>Bacteria</taxon>
        <taxon>Bacillati</taxon>
        <taxon>Bacillota</taxon>
        <taxon>Clostridia</taxon>
        <taxon>Lachnospirales</taxon>
        <taxon>Lachnospiraceae</taxon>
        <taxon>Dorea</taxon>
    </lineage>
</organism>
<reference evidence="3 4" key="1">
    <citation type="journal article" date="2021" name="ISME Commun">
        <title>Automated analysis of genomic sequences facilitates high-throughput and comprehensive description of bacteria.</title>
        <authorList>
            <person name="Hitch T.C.A."/>
        </authorList>
    </citation>
    <scope>NUCLEOTIDE SEQUENCE [LARGE SCALE GENOMIC DNA]</scope>
    <source>
        <strain evidence="3 4">Sanger_03</strain>
    </source>
</reference>